<dbReference type="Proteomes" id="UP001139516">
    <property type="component" value="Unassembled WGS sequence"/>
</dbReference>
<gene>
    <name evidence="1" type="ORF">M0638_22965</name>
</gene>
<accession>A0A9X1YB94</accession>
<comment type="caution">
    <text evidence="1">The sequence shown here is derived from an EMBL/GenBank/DDBJ whole genome shotgun (WGS) entry which is preliminary data.</text>
</comment>
<dbReference type="AlphaFoldDB" id="A0A9X1YB94"/>
<keyword evidence="2" id="KW-1185">Reference proteome</keyword>
<dbReference type="InterPro" id="IPR013325">
    <property type="entry name" value="RNA_pol_sigma_r2"/>
</dbReference>
<evidence type="ECO:0000313" key="2">
    <source>
        <dbReference type="Proteomes" id="UP001139516"/>
    </source>
</evidence>
<protein>
    <recommendedName>
        <fullName evidence="3">RNA polymerase sigma-70 region 2 domain-containing protein</fullName>
    </recommendedName>
</protein>
<dbReference type="RefSeq" id="WP_248669294.1">
    <property type="nucleotide sequence ID" value="NZ_JALPRX010000112.1"/>
</dbReference>
<name>A0A9X1YB94_9PROT</name>
<sequence>MPSYTYADLEPLLPIAERMARGLCRRLRLPADEAEDLRQDLLTDLITRLLGFDPALGTLAAFAMTCFRHRATVLTRRACRERAMRHLASLDDPLPGGLTVGGALREADGYGAWMGQPTDAIAALERQLDLDRAAQALGEEDVQFCRVLARGEASPARKVGLSRTTAFRRLREMRLRLLAAGVSSAA</sequence>
<evidence type="ECO:0008006" key="3">
    <source>
        <dbReference type="Google" id="ProtNLM"/>
    </source>
</evidence>
<evidence type="ECO:0000313" key="1">
    <source>
        <dbReference type="EMBL" id="MCK8787239.1"/>
    </source>
</evidence>
<dbReference type="EMBL" id="JALPRX010000112">
    <property type="protein sequence ID" value="MCK8787239.1"/>
    <property type="molecule type" value="Genomic_DNA"/>
</dbReference>
<dbReference type="GO" id="GO:0006352">
    <property type="term" value="P:DNA-templated transcription initiation"/>
    <property type="evidence" value="ECO:0007669"/>
    <property type="project" value="InterPro"/>
</dbReference>
<reference evidence="1" key="1">
    <citation type="submission" date="2022-04" db="EMBL/GenBank/DDBJ databases">
        <title>Roseomonas acroporae sp. nov., isolated from coral Acropora digitifera.</title>
        <authorList>
            <person name="Sun H."/>
        </authorList>
    </citation>
    <scope>NUCLEOTIDE SEQUENCE</scope>
    <source>
        <strain evidence="1">NAR14</strain>
    </source>
</reference>
<dbReference type="Gene3D" id="1.10.1740.10">
    <property type="match status" value="1"/>
</dbReference>
<proteinExistence type="predicted"/>
<dbReference type="SUPFAM" id="SSF88946">
    <property type="entry name" value="Sigma2 domain of RNA polymerase sigma factors"/>
    <property type="match status" value="1"/>
</dbReference>
<dbReference type="GO" id="GO:0003700">
    <property type="term" value="F:DNA-binding transcription factor activity"/>
    <property type="evidence" value="ECO:0007669"/>
    <property type="project" value="InterPro"/>
</dbReference>
<organism evidence="1 2">
    <name type="scientific">Roseomonas acroporae</name>
    <dbReference type="NCBI Taxonomy" id="2937791"/>
    <lineage>
        <taxon>Bacteria</taxon>
        <taxon>Pseudomonadati</taxon>
        <taxon>Pseudomonadota</taxon>
        <taxon>Alphaproteobacteria</taxon>
        <taxon>Acetobacterales</taxon>
        <taxon>Roseomonadaceae</taxon>
        <taxon>Roseomonas</taxon>
    </lineage>
</organism>